<evidence type="ECO:0008006" key="4">
    <source>
        <dbReference type="Google" id="ProtNLM"/>
    </source>
</evidence>
<comment type="caution">
    <text evidence="2">The sequence shown here is derived from an EMBL/GenBank/DDBJ whole genome shotgun (WGS) entry which is preliminary data.</text>
</comment>
<keyword evidence="1" id="KW-0732">Signal</keyword>
<evidence type="ECO:0000313" key="2">
    <source>
        <dbReference type="EMBL" id="KUF13211.1"/>
    </source>
</evidence>
<dbReference type="Proteomes" id="UP000054804">
    <property type="component" value="Unassembled WGS sequence"/>
</dbReference>
<evidence type="ECO:0000313" key="3">
    <source>
        <dbReference type="Proteomes" id="UP000054804"/>
    </source>
</evidence>
<dbReference type="OrthoDB" id="4202716at2"/>
<dbReference type="AlphaFoldDB" id="A0A0W7WRJ3"/>
<gene>
    <name evidence="2" type="ORF">AT728_38180</name>
</gene>
<dbReference type="RefSeq" id="WP_058852482.1">
    <property type="nucleotide sequence ID" value="NZ_LOCL01000079.1"/>
</dbReference>
<protein>
    <recommendedName>
        <fullName evidence="4">Peptidase inhibitor family I36</fullName>
    </recommendedName>
</protein>
<name>A0A0W7WRJ3_9ACTN</name>
<evidence type="ECO:0000256" key="1">
    <source>
        <dbReference type="SAM" id="SignalP"/>
    </source>
</evidence>
<organism evidence="2 3">
    <name type="scientific">Streptomyces silvensis</name>
    <dbReference type="NCBI Taxonomy" id="1765722"/>
    <lineage>
        <taxon>Bacteria</taxon>
        <taxon>Bacillati</taxon>
        <taxon>Actinomycetota</taxon>
        <taxon>Actinomycetes</taxon>
        <taxon>Kitasatosporales</taxon>
        <taxon>Streptomycetaceae</taxon>
        <taxon>Streptomyces</taxon>
    </lineage>
</organism>
<dbReference type="Gene3D" id="2.60.20.10">
    <property type="entry name" value="Crystallins"/>
    <property type="match status" value="1"/>
</dbReference>
<reference evidence="2 3" key="1">
    <citation type="submission" date="2015-12" db="EMBL/GenBank/DDBJ databases">
        <title>Draft genome sequence of Streptomyces silvensis ATCC 53525, a producer of novel hormone antagonists.</title>
        <authorList>
            <person name="Johnston C.W."/>
            <person name="Li Y."/>
            <person name="Magarvey N.A."/>
        </authorList>
    </citation>
    <scope>NUCLEOTIDE SEQUENCE [LARGE SCALE GENOMIC DNA]</scope>
    <source>
        <strain evidence="2 3">ATCC 53525</strain>
    </source>
</reference>
<keyword evidence="3" id="KW-1185">Reference proteome</keyword>
<dbReference type="Pfam" id="PF03995">
    <property type="entry name" value="Inhibitor_I36"/>
    <property type="match status" value="1"/>
</dbReference>
<proteinExistence type="predicted"/>
<feature type="chain" id="PRO_5038375286" description="Peptidase inhibitor family I36" evidence="1">
    <location>
        <begin position="20"/>
        <end position="140"/>
    </location>
</feature>
<accession>A0A0W7WRJ3</accession>
<feature type="signal peptide" evidence="1">
    <location>
        <begin position="1"/>
        <end position="19"/>
    </location>
</feature>
<sequence>MRKRIAACVVATAAVFALAAPTAASADETRVTKVAGVEGLYRLSGGDYGARAWSECGSGSCFFQNDDGGGWLWVVPSCGHHKVPSWFQDRASSAWNRTPTRIHIYKHSDYSGYLGTVPGWFKDNLARADEDVMSSVFADC</sequence>
<dbReference type="EMBL" id="LOCL01000079">
    <property type="protein sequence ID" value="KUF13211.1"/>
    <property type="molecule type" value="Genomic_DNA"/>
</dbReference>